<dbReference type="Proteomes" id="UP000822688">
    <property type="component" value="Chromosome 6"/>
</dbReference>
<evidence type="ECO:0000256" key="2">
    <source>
        <dbReference type="SAM" id="Coils"/>
    </source>
</evidence>
<feature type="coiled-coil region" evidence="2">
    <location>
        <begin position="88"/>
        <end position="225"/>
    </location>
</feature>
<name>A0A8T0HC62_CERPU</name>
<organism evidence="4 5">
    <name type="scientific">Ceratodon purpureus</name>
    <name type="common">Fire moss</name>
    <name type="synonym">Dicranum purpureum</name>
    <dbReference type="NCBI Taxonomy" id="3225"/>
    <lineage>
        <taxon>Eukaryota</taxon>
        <taxon>Viridiplantae</taxon>
        <taxon>Streptophyta</taxon>
        <taxon>Embryophyta</taxon>
        <taxon>Bryophyta</taxon>
        <taxon>Bryophytina</taxon>
        <taxon>Bryopsida</taxon>
        <taxon>Dicranidae</taxon>
        <taxon>Pseudoditrichales</taxon>
        <taxon>Ditrichaceae</taxon>
        <taxon>Ceratodon</taxon>
    </lineage>
</organism>
<dbReference type="EMBL" id="CM026427">
    <property type="protein sequence ID" value="KAG0569426.1"/>
    <property type="molecule type" value="Genomic_DNA"/>
</dbReference>
<evidence type="ECO:0000256" key="3">
    <source>
        <dbReference type="SAM" id="MobiDB-lite"/>
    </source>
</evidence>
<dbReference type="PANTHER" id="PTHR10331:SF6">
    <property type="entry name" value="SPINDLE ASSEMBLY ABNORMAL 4"/>
    <property type="match status" value="1"/>
</dbReference>
<keyword evidence="2" id="KW-0175">Coiled coil</keyword>
<dbReference type="PANTHER" id="PTHR10331">
    <property type="entry name" value="T COMPLEX PROTEIN 10"/>
    <property type="match status" value="1"/>
</dbReference>
<feature type="region of interest" description="Disordered" evidence="3">
    <location>
        <begin position="53"/>
        <end position="83"/>
    </location>
</feature>
<feature type="compositionally biased region" description="Basic and acidic residues" evidence="3">
    <location>
        <begin position="70"/>
        <end position="80"/>
    </location>
</feature>
<protein>
    <submittedName>
        <fullName evidence="4">Uncharacterized protein</fullName>
    </submittedName>
</protein>
<comment type="caution">
    <text evidence="4">The sequence shown here is derived from an EMBL/GenBank/DDBJ whole genome shotgun (WGS) entry which is preliminary data.</text>
</comment>
<comment type="similarity">
    <text evidence="1">Belongs to the TCP10 family.</text>
</comment>
<sequence length="259" mass="29384">MQSAGAELRRTSAAKTTEMEAITVSPLIRSIFQGRKRVILDVGPKGILKKTELAGAGAQLPSKQGPQTDRVGHAGEESEKTTTLNTKVQALDEEIAIFKKESKKVKNLAKEQEEGLTRLTREKAVWEQQKKTQMLTFQAQQEEQIEKLRKEKQVLDHRAVTLNNVPAVQRKDVEELRGTLAKEQEEHRAKEMRLRLTINRLRAVNEDLTKQVFELQEEIRRYEGCVLSALEDQGNDLYSKSLSTKPCGRTDCKQPCKFS</sequence>
<reference evidence="4 5" key="1">
    <citation type="submission" date="2020-06" db="EMBL/GenBank/DDBJ databases">
        <title>WGS assembly of Ceratodon purpureus strain R40.</title>
        <authorList>
            <person name="Carey S.B."/>
            <person name="Jenkins J."/>
            <person name="Shu S."/>
            <person name="Lovell J.T."/>
            <person name="Sreedasyam A."/>
            <person name="Maumus F."/>
            <person name="Tiley G.P."/>
            <person name="Fernandez-Pozo N."/>
            <person name="Barry K."/>
            <person name="Chen C."/>
            <person name="Wang M."/>
            <person name="Lipzen A."/>
            <person name="Daum C."/>
            <person name="Saski C.A."/>
            <person name="Payton A.C."/>
            <person name="Mcbreen J.C."/>
            <person name="Conrad R.E."/>
            <person name="Kollar L.M."/>
            <person name="Olsson S."/>
            <person name="Huttunen S."/>
            <person name="Landis J.B."/>
            <person name="Wickett N.J."/>
            <person name="Johnson M.G."/>
            <person name="Rensing S.A."/>
            <person name="Grimwood J."/>
            <person name="Schmutz J."/>
            <person name="Mcdaniel S.F."/>
        </authorList>
    </citation>
    <scope>NUCLEOTIDE SEQUENCE [LARGE SCALE GENOMIC DNA]</scope>
    <source>
        <strain evidence="4 5">R40</strain>
    </source>
</reference>
<accession>A0A8T0HC62</accession>
<proteinExistence type="inferred from homology"/>
<evidence type="ECO:0000313" key="5">
    <source>
        <dbReference type="Proteomes" id="UP000822688"/>
    </source>
</evidence>
<gene>
    <name evidence="4" type="ORF">KC19_6G089900</name>
</gene>
<evidence type="ECO:0000256" key="1">
    <source>
        <dbReference type="ARBA" id="ARBA00005627"/>
    </source>
</evidence>
<dbReference type="AlphaFoldDB" id="A0A8T0HC62"/>
<evidence type="ECO:0000313" key="4">
    <source>
        <dbReference type="EMBL" id="KAG0569426.1"/>
    </source>
</evidence>
<keyword evidence="5" id="KW-1185">Reference proteome</keyword>
<dbReference type="InterPro" id="IPR026581">
    <property type="entry name" value="TCP10L/CENPJ"/>
</dbReference>